<dbReference type="Pfam" id="PF06404">
    <property type="entry name" value="PSK"/>
    <property type="match status" value="1"/>
</dbReference>
<keyword evidence="6 10" id="KW-0765">Sulfation</keyword>
<proteinExistence type="evidence at transcript level"/>
<evidence type="ECO:0000256" key="8">
    <source>
        <dbReference type="ARBA" id="ARBA00022782"/>
    </source>
</evidence>
<dbReference type="AlphaFoldDB" id="B6T6T4"/>
<sequence>MRRRSCSMPLPLAAAALLLLLVCFFHYSAAARLLPPSPVPAQLVHRETGVTAAAAAAYGGLALQEGGVGNGDELSISGDEMMAAEVEEGAVACEADDDEDDGCMQRRLLQNAHLDYIYTQHKGKP</sequence>
<comment type="PTM">
    <text evidence="10">Sulfation is important for activity and for the binding to a putative membrane receptor.</text>
</comment>
<gene>
    <name evidence="12" type="primary">LOC100282380</name>
</gene>
<dbReference type="PANTHER" id="PTHR33285">
    <property type="entry name" value="PHYTOSULFOKINES 3"/>
    <property type="match status" value="1"/>
</dbReference>
<dbReference type="GO" id="GO:0008283">
    <property type="term" value="P:cell population proliferation"/>
    <property type="evidence" value="ECO:0007669"/>
    <property type="project" value="UniProtKB-UniRule"/>
</dbReference>
<evidence type="ECO:0000256" key="6">
    <source>
        <dbReference type="ARBA" id="ARBA00022641"/>
    </source>
</evidence>
<evidence type="ECO:0000256" key="5">
    <source>
        <dbReference type="ARBA" id="ARBA00022525"/>
    </source>
</evidence>
<organism evidence="11">
    <name type="scientific">Zea mays</name>
    <name type="common">Maize</name>
    <dbReference type="NCBI Taxonomy" id="4577"/>
    <lineage>
        <taxon>Eukaryota</taxon>
        <taxon>Viridiplantae</taxon>
        <taxon>Streptophyta</taxon>
        <taxon>Embryophyta</taxon>
        <taxon>Tracheophyta</taxon>
        <taxon>Spermatophyta</taxon>
        <taxon>Magnoliopsida</taxon>
        <taxon>Liliopsida</taxon>
        <taxon>Poales</taxon>
        <taxon>Poaceae</taxon>
        <taxon>PACMAD clade</taxon>
        <taxon>Panicoideae</taxon>
        <taxon>Andropogonodae</taxon>
        <taxon>Andropogoneae</taxon>
        <taxon>Tripsacinae</taxon>
        <taxon>Zea</taxon>
    </lineage>
</organism>
<evidence type="ECO:0000256" key="3">
    <source>
        <dbReference type="ARBA" id="ARBA00010781"/>
    </source>
</evidence>
<dbReference type="OrthoDB" id="693276at2759"/>
<dbReference type="KEGG" id="zma:100282380"/>
<keyword evidence="8 10" id="KW-0221">Differentiation</keyword>
<evidence type="ECO:0000256" key="1">
    <source>
        <dbReference type="ARBA" id="ARBA00003158"/>
    </source>
</evidence>
<evidence type="ECO:0000256" key="9">
    <source>
        <dbReference type="ARBA" id="ARBA00023030"/>
    </source>
</evidence>
<evidence type="ECO:0000313" key="12">
    <source>
        <dbReference type="EnsemblPlants" id="Zm00001eb139570_P001"/>
    </source>
</evidence>
<dbReference type="Gramene" id="Zm00001eb139570_T001">
    <property type="protein sequence ID" value="Zm00001eb139570_P001"/>
    <property type="gene ID" value="Zm00001eb139570"/>
</dbReference>
<reference evidence="13" key="2">
    <citation type="submission" date="2015-12" db="EMBL/GenBank/DDBJ databases">
        <title>Update maize B73 reference genome by single molecule sequencing technologies.</title>
        <authorList>
            <consortium name="Maize Genome Sequencing Project"/>
            <person name="Ware D."/>
        </authorList>
    </citation>
    <scope>NUCLEOTIDE SEQUENCE [LARGE SCALE GENOMIC DNA]</scope>
    <source>
        <strain evidence="13">cv. B73</strain>
    </source>
</reference>
<comment type="similarity">
    <text evidence="3 10">Belongs to the phytosulfokine family.</text>
</comment>
<dbReference type="InterPro" id="IPR009438">
    <property type="entry name" value="Phytosulfokine"/>
</dbReference>
<dbReference type="HOGENOM" id="CLU_132277_0_0_1"/>
<accession>B6T6T4</accession>
<keyword evidence="9 10" id="KW-0339">Growth factor</keyword>
<evidence type="ECO:0000313" key="13">
    <source>
        <dbReference type="Proteomes" id="UP000007305"/>
    </source>
</evidence>
<comment type="subcellular location">
    <subcellularLocation>
        <location evidence="2 10">Secreted</location>
    </subcellularLocation>
</comment>
<evidence type="ECO:0000256" key="2">
    <source>
        <dbReference type="ARBA" id="ARBA00004613"/>
    </source>
</evidence>
<dbReference type="EMBL" id="EU960699">
    <property type="protein sequence ID" value="ACG32817.1"/>
    <property type="molecule type" value="mRNA"/>
</dbReference>
<keyword evidence="13" id="KW-1185">Reference proteome</keyword>
<evidence type="ECO:0000313" key="11">
    <source>
        <dbReference type="EMBL" id="ACG32817.1"/>
    </source>
</evidence>
<dbReference type="GO" id="GO:0005576">
    <property type="term" value="C:extracellular region"/>
    <property type="evidence" value="ECO:0007669"/>
    <property type="project" value="UniProtKB-SubCell"/>
</dbReference>
<comment type="function">
    <text evidence="1 10">Promotes plant cell differentiation, organogenesis and somatic embryogenesis as well as cell proliferation.</text>
</comment>
<keyword evidence="4 10" id="KW-0217">Developmental protein</keyword>
<reference evidence="12" key="4">
    <citation type="submission" date="2021-05" db="UniProtKB">
        <authorList>
            <consortium name="EnsemblPlants"/>
        </authorList>
    </citation>
    <scope>IDENTIFICATION</scope>
    <source>
        <strain evidence="12">cv. B73</strain>
    </source>
</reference>
<dbReference type="GO" id="GO:0008083">
    <property type="term" value="F:growth factor activity"/>
    <property type="evidence" value="ECO:0007669"/>
    <property type="project" value="UniProtKB-UniRule"/>
</dbReference>
<reference evidence="12" key="3">
    <citation type="submission" date="2019-07" db="EMBL/GenBank/DDBJ databases">
        <authorList>
            <person name="Seetharam A."/>
            <person name="Woodhouse M."/>
            <person name="Cannon E."/>
        </authorList>
    </citation>
    <scope>NUCLEOTIDE SEQUENCE [LARGE SCALE GENOMIC DNA]</scope>
    <source>
        <strain evidence="12">cv. B73</strain>
    </source>
</reference>
<dbReference type="EnsemblPlants" id="Zm00001eb139570_T001">
    <property type="protein sequence ID" value="Zm00001eb139570_P001"/>
    <property type="gene ID" value="Zm00001eb139570"/>
</dbReference>
<dbReference type="GO" id="GO:0030154">
    <property type="term" value="P:cell differentiation"/>
    <property type="evidence" value="ECO:0007669"/>
    <property type="project" value="UniProtKB-UniRule"/>
</dbReference>
<evidence type="ECO:0000256" key="10">
    <source>
        <dbReference type="RuleBase" id="RU368031"/>
    </source>
</evidence>
<evidence type="ECO:0000256" key="7">
    <source>
        <dbReference type="ARBA" id="ARBA00022729"/>
    </source>
</evidence>
<name>B6T6T4_MAIZE</name>
<keyword evidence="5 10" id="KW-0964">Secreted</keyword>
<dbReference type="RefSeq" id="NP_001148763.1">
    <property type="nucleotide sequence ID" value="NM_001155291.2"/>
</dbReference>
<evidence type="ECO:0000256" key="4">
    <source>
        <dbReference type="ARBA" id="ARBA00022473"/>
    </source>
</evidence>
<comment type="PTM">
    <text evidence="10">PSK-alpha is produced by endopeptidase digestion. PSK-beta is produced from PSK-alpha by exopeptidase digestion.</text>
</comment>
<dbReference type="Proteomes" id="UP000007305">
    <property type="component" value="Chromosome 3"/>
</dbReference>
<feature type="signal peptide" evidence="10">
    <location>
        <begin position="1"/>
        <end position="30"/>
    </location>
</feature>
<feature type="chain" id="PRO_5044523969" description="Phytosulfokine" evidence="10">
    <location>
        <begin position="31"/>
        <end position="125"/>
    </location>
</feature>
<keyword evidence="7 10" id="KW-0732">Signal</keyword>
<dbReference type="ExpressionAtlas" id="B6T6T4">
    <property type="expression patterns" value="baseline and differential"/>
</dbReference>
<dbReference type="GeneID" id="100282380"/>
<dbReference type="PANTHER" id="PTHR33285:SF32">
    <property type="entry name" value="PHYTOSULFOKINES 5"/>
    <property type="match status" value="1"/>
</dbReference>
<reference evidence="11" key="1">
    <citation type="journal article" date="2009" name="Plant Mol. Biol.">
        <title>Insights into corn genes derived from large-scale cDNA sequencing.</title>
        <authorList>
            <person name="Alexandrov N.N."/>
            <person name="Brover V.V."/>
            <person name="Freidin S."/>
            <person name="Troukhan M.E."/>
            <person name="Tatarinova T.V."/>
            <person name="Zhang H."/>
            <person name="Swaller T.J."/>
            <person name="Lu Y.P."/>
            <person name="Bouck J."/>
            <person name="Flavell R.B."/>
            <person name="Feldmann K.A."/>
        </authorList>
    </citation>
    <scope>NUCLEOTIDE SEQUENCE</scope>
</reference>
<protein>
    <recommendedName>
        <fullName evidence="10">Phytosulfokine</fullName>
    </recommendedName>
    <component>
        <recommendedName>
            <fullName evidence="10">Phytosulfokine-alpha</fullName>
            <shortName evidence="10">PSK-alpha</shortName>
            <shortName evidence="10">Phytosulfokine-a</shortName>
        </recommendedName>
    </component>
    <component>
        <recommendedName>
            <fullName evidence="10">Phytosulfokine-beta</fullName>
            <shortName evidence="10">PSK-beta</shortName>
            <shortName evidence="10">Phytosulfokine-b</shortName>
        </recommendedName>
    </component>
</protein>